<feature type="transmembrane region" description="Helical" evidence="1">
    <location>
        <begin position="142"/>
        <end position="159"/>
    </location>
</feature>
<feature type="transmembrane region" description="Helical" evidence="1">
    <location>
        <begin position="118"/>
        <end position="136"/>
    </location>
</feature>
<feature type="transmembrane region" description="Helical" evidence="1">
    <location>
        <begin position="194"/>
        <end position="216"/>
    </location>
</feature>
<keyword evidence="1" id="KW-0812">Transmembrane</keyword>
<dbReference type="EMBL" id="KP795618">
    <property type="protein sequence ID" value="AKN38891.1"/>
    <property type="molecule type" value="Genomic_DNA"/>
</dbReference>
<keyword evidence="1" id="KW-0472">Membrane</keyword>
<dbReference type="EMBL" id="KP795447">
    <property type="protein sequence ID" value="AKN35683.1"/>
    <property type="molecule type" value="Genomic_DNA"/>
</dbReference>
<evidence type="ECO:0000313" key="2">
    <source>
        <dbReference type="EMBL" id="AKN35683.1"/>
    </source>
</evidence>
<dbReference type="EMBL" id="KP795692">
    <property type="protein sequence ID" value="AKN40368.1"/>
    <property type="molecule type" value="Genomic_DNA"/>
</dbReference>
<evidence type="ECO:0000256" key="1">
    <source>
        <dbReference type="SAM" id="Phobius"/>
    </source>
</evidence>
<keyword evidence="1" id="KW-1133">Transmembrane helix</keyword>
<evidence type="ECO:0000313" key="5">
    <source>
        <dbReference type="EMBL" id="AKN40133.1"/>
    </source>
</evidence>
<feature type="transmembrane region" description="Helical" evidence="1">
    <location>
        <begin position="52"/>
        <end position="72"/>
    </location>
</feature>
<accession>A0A0H3ZUT6</accession>
<evidence type="ECO:0000313" key="3">
    <source>
        <dbReference type="EMBL" id="AKN37397.1"/>
    </source>
</evidence>
<dbReference type="EMBL" id="KP795533">
    <property type="protein sequence ID" value="AKN37397.1"/>
    <property type="molecule type" value="Genomic_DNA"/>
</dbReference>
<feature type="transmembrane region" description="Helical" evidence="1">
    <location>
        <begin position="20"/>
        <end position="40"/>
    </location>
</feature>
<name>A0A0H3ZUT6_9VIBR</name>
<evidence type="ECO:0000313" key="6">
    <source>
        <dbReference type="EMBL" id="AKN40368.1"/>
    </source>
</evidence>
<sequence>MLMNDWNEKLECLNKFLTVAFKVGVLVGGFAICAYSWIIGYFPSGVTIGDGLLFILLATVLSVLVALFSFSFTSLGLALWPLWKLVIKLLSKILILINRVTNKDLQINSLPKIRKARAEHYGIAFIGFLFAGFLALQDWRSLMVVLVLLFSSSVMWSSIQENEEEANKQLKADISTEQKEAILKRVKRGNSISLLAMVLMPLVIPGAPTMLVTGVMRAADVRVDSATVHIKAPYSIYAEESGPKGQPSNFGASFLKFENAQVLFKGIGSNTVLSLHLKDKDRVQIVVPNSSVHLLPN</sequence>
<evidence type="ECO:0000313" key="4">
    <source>
        <dbReference type="EMBL" id="AKN38891.1"/>
    </source>
</evidence>
<protein>
    <submittedName>
        <fullName evidence="5">Uncharacterized protein</fullName>
    </submittedName>
</protein>
<organism evidence="5">
    <name type="scientific">Vibrio kanaloae</name>
    <dbReference type="NCBI Taxonomy" id="170673"/>
    <lineage>
        <taxon>Bacteria</taxon>
        <taxon>Pseudomonadati</taxon>
        <taxon>Pseudomonadota</taxon>
        <taxon>Gammaproteobacteria</taxon>
        <taxon>Vibrionales</taxon>
        <taxon>Vibrionaceae</taxon>
        <taxon>Vibrio</taxon>
    </lineage>
</organism>
<proteinExistence type="predicted"/>
<dbReference type="EMBL" id="KP795680">
    <property type="protein sequence ID" value="AKN40133.1"/>
    <property type="molecule type" value="Genomic_DNA"/>
</dbReference>
<dbReference type="AlphaFoldDB" id="A0A0H3ZUT6"/>
<reference evidence="5" key="1">
    <citation type="journal article" date="2015" name="MBio">
        <title>Eco-Evolutionary Dynamics of Episomes among Ecologically Cohesive Bacterial Populations.</title>
        <authorList>
            <person name="Xue H."/>
            <person name="Cordero O.X."/>
            <person name="Camas F.M."/>
            <person name="Trimble W."/>
            <person name="Meyer F."/>
            <person name="Guglielmini J."/>
            <person name="Rocha E.P."/>
            <person name="Polz M.F."/>
        </authorList>
    </citation>
    <scope>NUCLEOTIDE SEQUENCE</scope>
    <source>
        <strain evidence="3">1S_120</strain>
        <strain evidence="2">1S_77</strain>
        <strain evidence="5">5S_149</strain>
        <strain evidence="6">5S_239</strain>
        <strain evidence="4">5S_240</strain>
    </source>
</reference>